<dbReference type="SMART" id="SM00066">
    <property type="entry name" value="GAL4"/>
    <property type="match status" value="1"/>
</dbReference>
<dbReference type="InterPro" id="IPR052400">
    <property type="entry name" value="Zn2-C6_fungal_TF"/>
</dbReference>
<evidence type="ECO:0000259" key="2">
    <source>
        <dbReference type="PROSITE" id="PS50048"/>
    </source>
</evidence>
<dbReference type="Gene3D" id="4.10.240.10">
    <property type="entry name" value="Zn(2)-C6 fungal-type DNA-binding domain"/>
    <property type="match status" value="1"/>
</dbReference>
<gene>
    <name evidence="3" type="ORF">P280DRAFT_366032</name>
</gene>
<protein>
    <recommendedName>
        <fullName evidence="2">Zn(2)-C6 fungal-type domain-containing protein</fullName>
    </recommendedName>
</protein>
<dbReference type="CDD" id="cd00067">
    <property type="entry name" value="GAL4"/>
    <property type="match status" value="1"/>
</dbReference>
<dbReference type="GO" id="GO:0000981">
    <property type="term" value="F:DNA-binding transcription factor activity, RNA polymerase II-specific"/>
    <property type="evidence" value="ECO:0007669"/>
    <property type="project" value="InterPro"/>
</dbReference>
<dbReference type="GO" id="GO:0008270">
    <property type="term" value="F:zinc ion binding"/>
    <property type="evidence" value="ECO:0007669"/>
    <property type="project" value="InterPro"/>
</dbReference>
<dbReference type="PANTHER" id="PTHR47657">
    <property type="entry name" value="STEROL REGULATORY ELEMENT-BINDING PROTEIN ECM22"/>
    <property type="match status" value="1"/>
</dbReference>
<keyword evidence="1" id="KW-0539">Nucleus</keyword>
<dbReference type="OrthoDB" id="3546279at2759"/>
<dbReference type="InterPro" id="IPR021858">
    <property type="entry name" value="Fun_TF"/>
</dbReference>
<keyword evidence="4" id="KW-1185">Reference proteome</keyword>
<evidence type="ECO:0000313" key="3">
    <source>
        <dbReference type="EMBL" id="KAF2646196.1"/>
    </source>
</evidence>
<feature type="domain" description="Zn(2)-C6 fungal-type" evidence="2">
    <location>
        <begin position="20"/>
        <end position="50"/>
    </location>
</feature>
<proteinExistence type="predicted"/>
<accession>A0A6A6SED0</accession>
<organism evidence="3 4">
    <name type="scientific">Massarina eburnea CBS 473.64</name>
    <dbReference type="NCBI Taxonomy" id="1395130"/>
    <lineage>
        <taxon>Eukaryota</taxon>
        <taxon>Fungi</taxon>
        <taxon>Dikarya</taxon>
        <taxon>Ascomycota</taxon>
        <taxon>Pezizomycotina</taxon>
        <taxon>Dothideomycetes</taxon>
        <taxon>Pleosporomycetidae</taxon>
        <taxon>Pleosporales</taxon>
        <taxon>Massarineae</taxon>
        <taxon>Massarinaceae</taxon>
        <taxon>Massarina</taxon>
    </lineage>
</organism>
<evidence type="ECO:0000313" key="4">
    <source>
        <dbReference type="Proteomes" id="UP000799753"/>
    </source>
</evidence>
<dbReference type="Pfam" id="PF00172">
    <property type="entry name" value="Zn_clus"/>
    <property type="match status" value="1"/>
</dbReference>
<dbReference type="InterPro" id="IPR001138">
    <property type="entry name" value="Zn2Cys6_DnaBD"/>
</dbReference>
<dbReference type="Proteomes" id="UP000799753">
    <property type="component" value="Unassembled WGS sequence"/>
</dbReference>
<dbReference type="AlphaFoldDB" id="A0A6A6SED0"/>
<dbReference type="PROSITE" id="PS00463">
    <property type="entry name" value="ZN2_CY6_FUNGAL_1"/>
    <property type="match status" value="1"/>
</dbReference>
<evidence type="ECO:0000256" key="1">
    <source>
        <dbReference type="ARBA" id="ARBA00023242"/>
    </source>
</evidence>
<sequence length="266" mass="30177">MARRSAGFVSKRPHKKSRGGCLTCKKKKVKCDETSPSCGYCALRKVDCIYPQEPKSSPDKSPSPIITQQTNPIESEFQDVEFSSPTCLIPALHTSSGQLSTIDIHLLDHYKKTVWRTMSYREDDNVVYLNRDWVPSKAIKTDYLLYSVLSVASGHLNTLNPDIRTKAINLHYRQQAMSAYAKALNNITADNYETILMTSLYMMGMVQAPEQPCTDETYLEWMCALFSMMQGLRVLAGLKWAVGIEKLEIYPIFRRELNPLPPPPML</sequence>
<dbReference type="Pfam" id="PF11951">
    <property type="entry name" value="Fungal_trans_2"/>
    <property type="match status" value="1"/>
</dbReference>
<dbReference type="PROSITE" id="PS50048">
    <property type="entry name" value="ZN2_CY6_FUNGAL_2"/>
    <property type="match status" value="1"/>
</dbReference>
<dbReference type="PANTHER" id="PTHR47657:SF7">
    <property type="entry name" value="STEROL REGULATORY ELEMENT-BINDING PROTEIN ECM22"/>
    <property type="match status" value="1"/>
</dbReference>
<dbReference type="EMBL" id="MU006776">
    <property type="protein sequence ID" value="KAF2646196.1"/>
    <property type="molecule type" value="Genomic_DNA"/>
</dbReference>
<dbReference type="InterPro" id="IPR036864">
    <property type="entry name" value="Zn2-C6_fun-type_DNA-bd_sf"/>
</dbReference>
<name>A0A6A6SED0_9PLEO</name>
<reference evidence="3" key="1">
    <citation type="journal article" date="2020" name="Stud. Mycol.">
        <title>101 Dothideomycetes genomes: a test case for predicting lifestyles and emergence of pathogens.</title>
        <authorList>
            <person name="Haridas S."/>
            <person name="Albert R."/>
            <person name="Binder M."/>
            <person name="Bloem J."/>
            <person name="Labutti K."/>
            <person name="Salamov A."/>
            <person name="Andreopoulos B."/>
            <person name="Baker S."/>
            <person name="Barry K."/>
            <person name="Bills G."/>
            <person name="Bluhm B."/>
            <person name="Cannon C."/>
            <person name="Castanera R."/>
            <person name="Culley D."/>
            <person name="Daum C."/>
            <person name="Ezra D."/>
            <person name="Gonzalez J."/>
            <person name="Henrissat B."/>
            <person name="Kuo A."/>
            <person name="Liang C."/>
            <person name="Lipzen A."/>
            <person name="Lutzoni F."/>
            <person name="Magnuson J."/>
            <person name="Mondo S."/>
            <person name="Nolan M."/>
            <person name="Ohm R."/>
            <person name="Pangilinan J."/>
            <person name="Park H.-J."/>
            <person name="Ramirez L."/>
            <person name="Alfaro M."/>
            <person name="Sun H."/>
            <person name="Tritt A."/>
            <person name="Yoshinaga Y."/>
            <person name="Zwiers L.-H."/>
            <person name="Turgeon B."/>
            <person name="Goodwin S."/>
            <person name="Spatafora J."/>
            <person name="Crous P."/>
            <person name="Grigoriev I."/>
        </authorList>
    </citation>
    <scope>NUCLEOTIDE SEQUENCE</scope>
    <source>
        <strain evidence="3">CBS 473.64</strain>
    </source>
</reference>
<dbReference type="SUPFAM" id="SSF57701">
    <property type="entry name" value="Zn2/Cys6 DNA-binding domain"/>
    <property type="match status" value="1"/>
</dbReference>
<feature type="non-terminal residue" evidence="3">
    <location>
        <position position="266"/>
    </location>
</feature>